<dbReference type="AlphaFoldDB" id="A0A4P7HS15"/>
<dbReference type="Pfam" id="PF00534">
    <property type="entry name" value="Glycos_transf_1"/>
    <property type="match status" value="1"/>
</dbReference>
<dbReference type="KEGG" id="plia:E4191_09895"/>
<dbReference type="InterPro" id="IPR028098">
    <property type="entry name" value="Glyco_trans_4-like_N"/>
</dbReference>
<gene>
    <name evidence="3" type="ORF">E4191_09895</name>
</gene>
<dbReference type="PANTHER" id="PTHR12526">
    <property type="entry name" value="GLYCOSYLTRANSFERASE"/>
    <property type="match status" value="1"/>
</dbReference>
<feature type="domain" description="Glycosyl transferase family 1" evidence="1">
    <location>
        <begin position="188"/>
        <end position="316"/>
    </location>
</feature>
<evidence type="ECO:0000313" key="4">
    <source>
        <dbReference type="Proteomes" id="UP000296374"/>
    </source>
</evidence>
<reference evidence="4" key="1">
    <citation type="submission" date="2019-03" db="EMBL/GenBank/DDBJ databases">
        <authorList>
            <person name="Li J."/>
        </authorList>
    </citation>
    <scope>NUCLEOTIDE SEQUENCE [LARGE SCALE GENOMIC DNA]</scope>
    <source>
        <strain evidence="4">2251</strain>
    </source>
</reference>
<keyword evidence="3" id="KW-0808">Transferase</keyword>
<dbReference type="Gene3D" id="3.40.50.2000">
    <property type="entry name" value="Glycogen Phosphorylase B"/>
    <property type="match status" value="2"/>
</dbReference>
<dbReference type="InterPro" id="IPR001296">
    <property type="entry name" value="Glyco_trans_1"/>
</dbReference>
<evidence type="ECO:0000259" key="2">
    <source>
        <dbReference type="Pfam" id="PF13439"/>
    </source>
</evidence>
<dbReference type="Proteomes" id="UP000296374">
    <property type="component" value="Chromosome"/>
</dbReference>
<dbReference type="SUPFAM" id="SSF53756">
    <property type="entry name" value="UDP-Glycosyltransferase/glycogen phosphorylase"/>
    <property type="match status" value="1"/>
</dbReference>
<sequence length="383" mass="41553">MKIAVMAHCRHPISPPFMGGMEVHAHHLTHALQARGHDVTLIAAGDSRVGVPVLPLMRQHYDSAYPWNDFHGTKVLNDHLDLSHAEALARLRDEGFDIVHNNTLHRYPPRLARSVELPMVTSLHVPPFDALARAVRDSVAPWHPVTGCSRRHLDAYWPGGVAPDAHVVPNGIDPADWPFRATGNGEAVWAGRITPNKGTHLAIAAAVRAGIALTIFGSIEDSGYYEALVRPALGPRIRHGGHLAGSDLAREYGRASVLLFTPQWDEPFGLSAIEAMACGTPVAAIEMGAVREVVGDAGAYAKADGSDLDRALQAALAIPRDRPRQRVERLFTLDRMIDGYEALYASALAHRGAAGGDPIRFPEIELPHRLVAAWDRAEVPQAI</sequence>
<protein>
    <submittedName>
        <fullName evidence="3">Glycosyltransferase family 4 protein</fullName>
    </submittedName>
</protein>
<dbReference type="GO" id="GO:0016757">
    <property type="term" value="F:glycosyltransferase activity"/>
    <property type="evidence" value="ECO:0007669"/>
    <property type="project" value="InterPro"/>
</dbReference>
<organism evidence="3 4">
    <name type="scientific">Paracoccus liaowanqingii</name>
    <dbReference type="NCBI Taxonomy" id="2560053"/>
    <lineage>
        <taxon>Bacteria</taxon>
        <taxon>Pseudomonadati</taxon>
        <taxon>Pseudomonadota</taxon>
        <taxon>Alphaproteobacteria</taxon>
        <taxon>Rhodobacterales</taxon>
        <taxon>Paracoccaceae</taxon>
        <taxon>Paracoccus</taxon>
    </lineage>
</organism>
<proteinExistence type="predicted"/>
<dbReference type="EMBL" id="CP038439">
    <property type="protein sequence ID" value="QBX36161.1"/>
    <property type="molecule type" value="Genomic_DNA"/>
</dbReference>
<name>A0A4P7HS15_9RHOB</name>
<evidence type="ECO:0000259" key="1">
    <source>
        <dbReference type="Pfam" id="PF00534"/>
    </source>
</evidence>
<dbReference type="PANTHER" id="PTHR12526:SF595">
    <property type="entry name" value="BLL5217 PROTEIN"/>
    <property type="match status" value="1"/>
</dbReference>
<feature type="domain" description="Glycosyltransferase subfamily 4-like N-terminal" evidence="2">
    <location>
        <begin position="18"/>
        <end position="175"/>
    </location>
</feature>
<evidence type="ECO:0000313" key="3">
    <source>
        <dbReference type="EMBL" id="QBX36161.1"/>
    </source>
</evidence>
<accession>A0A4P7HS15</accession>
<dbReference type="Pfam" id="PF13439">
    <property type="entry name" value="Glyco_transf_4"/>
    <property type="match status" value="1"/>
</dbReference>